<dbReference type="CDD" id="cd02871">
    <property type="entry name" value="GH18_chitinase_D-like"/>
    <property type="match status" value="1"/>
</dbReference>
<proteinExistence type="inferred from homology"/>
<dbReference type="InterPro" id="IPR001223">
    <property type="entry name" value="Glyco_hydro18_cat"/>
</dbReference>
<dbReference type="EC" id="3.2.1.14" evidence="2"/>
<dbReference type="Pfam" id="PF00704">
    <property type="entry name" value="Glyco_hydro_18"/>
    <property type="match status" value="1"/>
</dbReference>
<name>A0A2P2GWG9_STREW</name>
<organism evidence="10 11">
    <name type="scientific">Streptomyces showdoensis</name>
    <dbReference type="NCBI Taxonomy" id="68268"/>
    <lineage>
        <taxon>Bacteria</taxon>
        <taxon>Bacillati</taxon>
        <taxon>Actinomycetota</taxon>
        <taxon>Actinomycetes</taxon>
        <taxon>Kitasatosporales</taxon>
        <taxon>Streptomycetaceae</taxon>
        <taxon>Streptomyces</taxon>
    </lineage>
</organism>
<keyword evidence="5" id="KW-0624">Polysaccharide degradation</keyword>
<reference evidence="10 11" key="1">
    <citation type="submission" date="2015-05" db="EMBL/GenBank/DDBJ databases">
        <title>Draft Genome assembly of Streptomyces showdoensis.</title>
        <authorList>
            <person name="Thapa K.K."/>
            <person name="Metsa-Ketela M."/>
        </authorList>
    </citation>
    <scope>NUCLEOTIDE SEQUENCE [LARGE SCALE GENOMIC DNA]</scope>
    <source>
        <strain evidence="10 11">ATCC 15227</strain>
    </source>
</reference>
<dbReference type="GO" id="GO:0008843">
    <property type="term" value="F:endochitinase activity"/>
    <property type="evidence" value="ECO:0007669"/>
    <property type="project" value="UniProtKB-EC"/>
</dbReference>
<keyword evidence="4 6" id="KW-0326">Glycosidase</keyword>
<keyword evidence="5" id="KW-0119">Carbohydrate metabolism</keyword>
<dbReference type="InterPro" id="IPR050542">
    <property type="entry name" value="Glycosyl_Hydrlase18_Chitinase"/>
</dbReference>
<keyword evidence="3 6" id="KW-0378">Hydrolase</keyword>
<feature type="chain" id="PRO_5015182306" description="chitinase" evidence="7">
    <location>
        <begin position="30"/>
        <end position="601"/>
    </location>
</feature>
<feature type="domain" description="Fibronectin type-III" evidence="8">
    <location>
        <begin position="174"/>
        <end position="255"/>
    </location>
</feature>
<dbReference type="InterPro" id="IPR001579">
    <property type="entry name" value="Glyco_hydro_18_chit_AS"/>
</dbReference>
<evidence type="ECO:0000256" key="4">
    <source>
        <dbReference type="ARBA" id="ARBA00023295"/>
    </source>
</evidence>
<dbReference type="SMART" id="SM00060">
    <property type="entry name" value="FN3"/>
    <property type="match status" value="1"/>
</dbReference>
<dbReference type="Gene3D" id="3.20.20.80">
    <property type="entry name" value="Glycosidases"/>
    <property type="match status" value="1"/>
</dbReference>
<evidence type="ECO:0000256" key="6">
    <source>
        <dbReference type="RuleBase" id="RU000489"/>
    </source>
</evidence>
<accession>A0A2P2GWG9</accession>
<dbReference type="Gene3D" id="2.60.120.260">
    <property type="entry name" value="Galactose-binding domain-like"/>
    <property type="match status" value="1"/>
</dbReference>
<dbReference type="InterPro" id="IPR036116">
    <property type="entry name" value="FN3_sf"/>
</dbReference>
<comment type="caution">
    <text evidence="10">The sequence shown here is derived from an EMBL/GenBank/DDBJ whole genome shotgun (WGS) entry which is preliminary data.</text>
</comment>
<dbReference type="PANTHER" id="PTHR45708">
    <property type="entry name" value="ENDOCHITINASE"/>
    <property type="match status" value="1"/>
</dbReference>
<dbReference type="Pfam" id="PF00041">
    <property type="entry name" value="fn3"/>
    <property type="match status" value="1"/>
</dbReference>
<dbReference type="SUPFAM" id="SSF49785">
    <property type="entry name" value="Galactose-binding domain-like"/>
    <property type="match status" value="1"/>
</dbReference>
<dbReference type="InterPro" id="IPR003305">
    <property type="entry name" value="CenC_carb-bd"/>
</dbReference>
<evidence type="ECO:0000313" key="11">
    <source>
        <dbReference type="Proteomes" id="UP000265325"/>
    </source>
</evidence>
<dbReference type="SUPFAM" id="SSF49265">
    <property type="entry name" value="Fibronectin type III"/>
    <property type="match status" value="1"/>
</dbReference>
<dbReference type="EMBL" id="LAQS01000001">
    <property type="protein sequence ID" value="KKZ75827.1"/>
    <property type="molecule type" value="Genomic_DNA"/>
</dbReference>
<dbReference type="Pfam" id="PF02018">
    <property type="entry name" value="CBM_4_9"/>
    <property type="match status" value="1"/>
</dbReference>
<evidence type="ECO:0000256" key="1">
    <source>
        <dbReference type="ARBA" id="ARBA00009121"/>
    </source>
</evidence>
<evidence type="ECO:0000256" key="5">
    <source>
        <dbReference type="ARBA" id="ARBA00023326"/>
    </source>
</evidence>
<dbReference type="InterPro" id="IPR008979">
    <property type="entry name" value="Galactose-bd-like_sf"/>
</dbReference>
<keyword evidence="11" id="KW-1185">Reference proteome</keyword>
<dbReference type="GO" id="GO:0008061">
    <property type="term" value="F:chitin binding"/>
    <property type="evidence" value="ECO:0007669"/>
    <property type="project" value="InterPro"/>
</dbReference>
<dbReference type="CDD" id="cd00063">
    <property type="entry name" value="FN3"/>
    <property type="match status" value="1"/>
</dbReference>
<protein>
    <recommendedName>
        <fullName evidence="2">chitinase</fullName>
        <ecNumber evidence="2">3.2.1.14</ecNumber>
    </recommendedName>
</protein>
<feature type="signal peptide" evidence="7">
    <location>
        <begin position="1"/>
        <end position="29"/>
    </location>
</feature>
<keyword evidence="7" id="KW-0732">Signal</keyword>
<sequence>MDRTRPLTLLLAGVLAAGGLVALTPVAQAADTELARNGGFESGLDGWSCTAGSGAAVATPVHGGTKALQATPAGSDNAKCSQTVTVKPNSTYALSGWVRGSYVYLGASGTGTTDVSAWTQSAPDWQRLATTFTTGASTTSVTIYTHGWYGTGAYLADDLSLLGPGGDPVQIPATPAGLTAGSATSSSITLSWPAVSGATSYKLYRDGVLVATVTGTSYTATGLAASTSYSFQVSAANSAGESAKSTAVTGTTTSGGGGNPGGSLPAHALVGYLHASFANGSGYTRMADVPDSWDVINLAFGEPTSVTSGDIRFSLCPATECPNVESPADFKTAIKAKQAAGKKVLISIGGQNGQVQLSTTAARDTFVSSVSKIIDEYGLDGLDIDFEGHSLSLQTGDTDFRNPTSPVIVNLISAVKTLKAKYGAKFVLTMAPETFFVQLGYQYYGSGPWGGQDPRAGAYLPVIHALRDDLTLLHVQDYNSGSIMGLDNQYHSMGGADFHIAMTDMLLTGFPVAGNTARVFPALRPDQVAIGLPASTQAGNGHTTPAEVNKALNCLTRKTDCGTYQTHGTWPALRGLMTWSINWDRYNQWEFSRNFDAYNWS</sequence>
<dbReference type="RefSeq" id="WP_046905523.1">
    <property type="nucleotide sequence ID" value="NZ_BAAAXG010000028.1"/>
</dbReference>
<comment type="similarity">
    <text evidence="1">Belongs to the glycosyl hydrolase 18 family. Chitinase class II subfamily.</text>
</comment>
<dbReference type="SUPFAM" id="SSF51445">
    <property type="entry name" value="(Trans)glycosidases"/>
    <property type="match status" value="1"/>
</dbReference>
<evidence type="ECO:0000256" key="7">
    <source>
        <dbReference type="SAM" id="SignalP"/>
    </source>
</evidence>
<dbReference type="SMART" id="SM00636">
    <property type="entry name" value="Glyco_18"/>
    <property type="match status" value="1"/>
</dbReference>
<evidence type="ECO:0000256" key="3">
    <source>
        <dbReference type="ARBA" id="ARBA00022801"/>
    </source>
</evidence>
<dbReference type="PROSITE" id="PS51910">
    <property type="entry name" value="GH18_2"/>
    <property type="match status" value="1"/>
</dbReference>
<gene>
    <name evidence="10" type="ORF">VO63_01040</name>
</gene>
<feature type="domain" description="GH18" evidence="9">
    <location>
        <begin position="267"/>
        <end position="601"/>
    </location>
</feature>
<evidence type="ECO:0000259" key="8">
    <source>
        <dbReference type="PROSITE" id="PS50853"/>
    </source>
</evidence>
<dbReference type="PANTHER" id="PTHR45708:SF49">
    <property type="entry name" value="ENDOCHITINASE"/>
    <property type="match status" value="1"/>
</dbReference>
<dbReference type="Proteomes" id="UP000265325">
    <property type="component" value="Unassembled WGS sequence"/>
</dbReference>
<dbReference type="PROSITE" id="PS50853">
    <property type="entry name" value="FN3"/>
    <property type="match status" value="1"/>
</dbReference>
<dbReference type="InterPro" id="IPR011583">
    <property type="entry name" value="Chitinase_II/V-like_cat"/>
</dbReference>
<evidence type="ECO:0000256" key="2">
    <source>
        <dbReference type="ARBA" id="ARBA00012729"/>
    </source>
</evidence>
<evidence type="ECO:0000313" key="10">
    <source>
        <dbReference type="EMBL" id="KKZ75827.1"/>
    </source>
</evidence>
<dbReference type="Gene3D" id="2.60.40.10">
    <property type="entry name" value="Immunoglobulins"/>
    <property type="match status" value="1"/>
</dbReference>
<dbReference type="AlphaFoldDB" id="A0A2P2GWG9"/>
<dbReference type="InterPro" id="IPR017853">
    <property type="entry name" value="GH"/>
</dbReference>
<dbReference type="InterPro" id="IPR003961">
    <property type="entry name" value="FN3_dom"/>
</dbReference>
<dbReference type="GO" id="GO:0000272">
    <property type="term" value="P:polysaccharide catabolic process"/>
    <property type="evidence" value="ECO:0007669"/>
    <property type="project" value="UniProtKB-KW"/>
</dbReference>
<dbReference type="PROSITE" id="PS01095">
    <property type="entry name" value="GH18_1"/>
    <property type="match status" value="1"/>
</dbReference>
<evidence type="ECO:0000259" key="9">
    <source>
        <dbReference type="PROSITE" id="PS51910"/>
    </source>
</evidence>
<dbReference type="InterPro" id="IPR013783">
    <property type="entry name" value="Ig-like_fold"/>
</dbReference>